<dbReference type="Proteomes" id="UP000248961">
    <property type="component" value="Unassembled WGS sequence"/>
</dbReference>
<reference evidence="1 2" key="1">
    <citation type="submission" date="2018-02" db="EMBL/GenBank/DDBJ databases">
        <title>The genomes of Aspergillus section Nigri reveals drivers in fungal speciation.</title>
        <authorList>
            <consortium name="DOE Joint Genome Institute"/>
            <person name="Vesth T.C."/>
            <person name="Nybo J."/>
            <person name="Theobald S."/>
            <person name="Brandl J."/>
            <person name="Frisvad J.C."/>
            <person name="Nielsen K.F."/>
            <person name="Lyhne E.K."/>
            <person name="Kogle M.E."/>
            <person name="Kuo A."/>
            <person name="Riley R."/>
            <person name="Clum A."/>
            <person name="Nolan M."/>
            <person name="Lipzen A."/>
            <person name="Salamov A."/>
            <person name="Henrissat B."/>
            <person name="Wiebenga A."/>
            <person name="De vries R.P."/>
            <person name="Grigoriev I.V."/>
            <person name="Mortensen U.H."/>
            <person name="Andersen M.R."/>
            <person name="Baker S.E."/>
        </authorList>
    </citation>
    <scope>NUCLEOTIDE SEQUENCE [LARGE SCALE GENOMIC DNA]</scope>
    <source>
        <strain evidence="1 2">CBS 101889</strain>
    </source>
</reference>
<accession>A0A395HHQ1</accession>
<evidence type="ECO:0000313" key="2">
    <source>
        <dbReference type="Proteomes" id="UP000248961"/>
    </source>
</evidence>
<dbReference type="GeneID" id="37200830"/>
<name>A0A395HHQ1_ASPHC</name>
<dbReference type="OrthoDB" id="3350591at2759"/>
<evidence type="ECO:0000313" key="1">
    <source>
        <dbReference type="EMBL" id="RAL07033.1"/>
    </source>
</evidence>
<protein>
    <submittedName>
        <fullName evidence="1">Uncharacterized protein</fullName>
    </submittedName>
</protein>
<sequence length="338" mass="38964">MEGGVRRVHLNRRISSHDEYATRNTHFNREYQDGQQRLGPARTPIFYPFNLYSEWDDAEDLAYKNILVSLVKGEAYPSQAAHQVDTVLMQHFTSKYKLLCTRPKPYQLTPEETARGVKHIRDIASSPESHVELIFQRIAILCGAFPPGHPAQDRIILFLEALRAMNIYIMCCTWGSTRTKEKRSHSRSSSCGHWARTGVALQPPFDGRFHRRAGSDLKNDKEHLRWLNFQSAIARITALGLLECWILYSLDNTIPGGRFYSRKDTLGIACNLFAGAEYRKRGRITKIGRQMWSMERCGLWKQLFAPIDSGEDDRFDMEIRRQVKLALKRMIACEKRGA</sequence>
<dbReference type="VEuPathDB" id="FungiDB:BO97DRAFT_418941"/>
<dbReference type="AlphaFoldDB" id="A0A395HHQ1"/>
<dbReference type="STRING" id="1450537.A0A395HHQ1"/>
<dbReference type="RefSeq" id="XP_025546187.1">
    <property type="nucleotide sequence ID" value="XM_025696541.1"/>
</dbReference>
<proteinExistence type="predicted"/>
<dbReference type="EMBL" id="KZ824342">
    <property type="protein sequence ID" value="RAL07033.1"/>
    <property type="molecule type" value="Genomic_DNA"/>
</dbReference>
<organism evidence="1 2">
    <name type="scientific">Aspergillus homomorphus (strain CBS 101889)</name>
    <dbReference type="NCBI Taxonomy" id="1450537"/>
    <lineage>
        <taxon>Eukaryota</taxon>
        <taxon>Fungi</taxon>
        <taxon>Dikarya</taxon>
        <taxon>Ascomycota</taxon>
        <taxon>Pezizomycotina</taxon>
        <taxon>Eurotiomycetes</taxon>
        <taxon>Eurotiomycetidae</taxon>
        <taxon>Eurotiales</taxon>
        <taxon>Aspergillaceae</taxon>
        <taxon>Aspergillus</taxon>
        <taxon>Aspergillus subgen. Circumdati</taxon>
    </lineage>
</organism>
<keyword evidence="2" id="KW-1185">Reference proteome</keyword>
<gene>
    <name evidence="1" type="ORF">BO97DRAFT_418941</name>
</gene>